<proteinExistence type="predicted"/>
<dbReference type="Proteomes" id="UP000791080">
    <property type="component" value="Unassembled WGS sequence"/>
</dbReference>
<protein>
    <submittedName>
        <fullName evidence="3">DNA-binding transcriptional regulator, MerR family</fullName>
    </submittedName>
</protein>
<accession>A0ABT1JNL4</accession>
<sequence length="287" mass="32378">MLSISDFSQVCQLPAQTLRFYHSEGLVVPAEVDPRTGYRRYTFDQVERALLVATLRRAGLAVRLVRHALAHPEDTPELLRNHREAIRRQRQAEDAALDDARVFVDAWPQVREQATPATFALSAAVPARAAERGETHEAWYDWDELNEAVWEVVNRLASLADGLGARVSGAPWRCSAIETREQRRRYHTPEGPHWLVKVPVDLEEVPPERLPDGVTHELFETRTEMSIEMPGEDSAAKYAAALSRLMAHPLDNAFLDVARMRHILRPGGVETAMAVIALDEYEDPFCS</sequence>
<evidence type="ECO:0000313" key="3">
    <source>
        <dbReference type="EMBL" id="MCP2334120.1"/>
    </source>
</evidence>
<dbReference type="PANTHER" id="PTHR30204:SF97">
    <property type="entry name" value="MERR FAMILY REGULATORY PROTEIN"/>
    <property type="match status" value="1"/>
</dbReference>
<evidence type="ECO:0000259" key="2">
    <source>
        <dbReference type="PROSITE" id="PS50937"/>
    </source>
</evidence>
<dbReference type="InterPro" id="IPR000551">
    <property type="entry name" value="MerR-type_HTH_dom"/>
</dbReference>
<dbReference type="PROSITE" id="PS50937">
    <property type="entry name" value="HTH_MERR_2"/>
    <property type="match status" value="1"/>
</dbReference>
<dbReference type="RefSeq" id="WP_016697326.1">
    <property type="nucleotide sequence ID" value="NZ_AUBJ02000001.1"/>
</dbReference>
<dbReference type="Pfam" id="PF13411">
    <property type="entry name" value="MerR_1"/>
    <property type="match status" value="1"/>
</dbReference>
<evidence type="ECO:0000313" key="4">
    <source>
        <dbReference type="Proteomes" id="UP000791080"/>
    </source>
</evidence>
<dbReference type="InterPro" id="IPR009061">
    <property type="entry name" value="DNA-bd_dom_put_sf"/>
</dbReference>
<dbReference type="Gene3D" id="1.10.1660.10">
    <property type="match status" value="1"/>
</dbReference>
<dbReference type="SMART" id="SM00422">
    <property type="entry name" value="HTH_MERR"/>
    <property type="match status" value="1"/>
</dbReference>
<comment type="caution">
    <text evidence="3">The sequence shown here is derived from an EMBL/GenBank/DDBJ whole genome shotgun (WGS) entry which is preliminary data.</text>
</comment>
<dbReference type="SUPFAM" id="SSF46955">
    <property type="entry name" value="Putative DNA-binding domain"/>
    <property type="match status" value="1"/>
</dbReference>
<organism evidence="3 4">
    <name type="scientific">Actinoalloteichus caeruleus DSM 43889</name>
    <dbReference type="NCBI Taxonomy" id="1120930"/>
    <lineage>
        <taxon>Bacteria</taxon>
        <taxon>Bacillati</taxon>
        <taxon>Actinomycetota</taxon>
        <taxon>Actinomycetes</taxon>
        <taxon>Pseudonocardiales</taxon>
        <taxon>Pseudonocardiaceae</taxon>
        <taxon>Actinoalloteichus</taxon>
        <taxon>Actinoalloteichus cyanogriseus</taxon>
    </lineage>
</organism>
<dbReference type="InterPro" id="IPR047057">
    <property type="entry name" value="MerR_fam"/>
</dbReference>
<keyword evidence="4" id="KW-1185">Reference proteome</keyword>
<gene>
    <name evidence="3" type="ORF">G443_004390</name>
</gene>
<dbReference type="GO" id="GO:0003677">
    <property type="term" value="F:DNA binding"/>
    <property type="evidence" value="ECO:0007669"/>
    <property type="project" value="UniProtKB-KW"/>
</dbReference>
<feature type="domain" description="HTH merR-type" evidence="2">
    <location>
        <begin position="1"/>
        <end position="71"/>
    </location>
</feature>
<dbReference type="PANTHER" id="PTHR30204">
    <property type="entry name" value="REDOX-CYCLING DRUG-SENSING TRANSCRIPTIONAL ACTIVATOR SOXR"/>
    <property type="match status" value="1"/>
</dbReference>
<evidence type="ECO:0000256" key="1">
    <source>
        <dbReference type="ARBA" id="ARBA00023125"/>
    </source>
</evidence>
<name>A0ABT1JNL4_ACTCY</name>
<reference evidence="3 4" key="1">
    <citation type="submission" date="2022-06" db="EMBL/GenBank/DDBJ databases">
        <title>Genomic Encyclopedia of Type Strains, Phase I: the one thousand microbial genomes (KMG-I) project.</title>
        <authorList>
            <person name="Kyrpides N."/>
        </authorList>
    </citation>
    <scope>NUCLEOTIDE SEQUENCE [LARGE SCALE GENOMIC DNA]</scope>
    <source>
        <strain evidence="3 4">DSM 43889</strain>
    </source>
</reference>
<dbReference type="EMBL" id="AUBJ02000001">
    <property type="protein sequence ID" value="MCP2334120.1"/>
    <property type="molecule type" value="Genomic_DNA"/>
</dbReference>
<keyword evidence="1 3" id="KW-0238">DNA-binding</keyword>